<evidence type="ECO:0000256" key="6">
    <source>
        <dbReference type="ARBA" id="ARBA00022552"/>
    </source>
</evidence>
<keyword evidence="5 12" id="KW-0963">Cytoplasm</keyword>
<keyword evidence="6 12" id="KW-0698">rRNA processing</keyword>
<dbReference type="InterPro" id="IPR006700">
    <property type="entry name" value="RsmE"/>
</dbReference>
<evidence type="ECO:0000259" key="14">
    <source>
        <dbReference type="Pfam" id="PF20260"/>
    </source>
</evidence>
<dbReference type="Pfam" id="PF20260">
    <property type="entry name" value="PUA_4"/>
    <property type="match status" value="1"/>
</dbReference>
<comment type="catalytic activity">
    <reaction evidence="11 12">
        <text>uridine(1498) in 16S rRNA + S-adenosyl-L-methionine = N(3)-methyluridine(1498) in 16S rRNA + S-adenosyl-L-homocysteine + H(+)</text>
        <dbReference type="Rhea" id="RHEA:42920"/>
        <dbReference type="Rhea" id="RHEA-COMP:10283"/>
        <dbReference type="Rhea" id="RHEA-COMP:10284"/>
        <dbReference type="ChEBI" id="CHEBI:15378"/>
        <dbReference type="ChEBI" id="CHEBI:57856"/>
        <dbReference type="ChEBI" id="CHEBI:59789"/>
        <dbReference type="ChEBI" id="CHEBI:65315"/>
        <dbReference type="ChEBI" id="CHEBI:74502"/>
        <dbReference type="EC" id="2.1.1.193"/>
    </reaction>
</comment>
<sequence>MQRYFLNKENQIQKEDLHHIIKVMRMKTDDQIEICDSVGQCFLVRLNIDSNTVSYETIASLPEPKKRHYITLIQGLGKGDKNEFVIKYATEFGVDEIIFVEMKRSISKMDETTFIKKRERYLKIAEESARLSHRNSVPEITFLPNLKYLKRTFDHAFVAYENDRNTTLLDKIELVETSDKVAFLVGPEGGIDESEMALLKENNFISIGLGTRILQTEVACLYGLSVIDAVIERKSS</sequence>
<dbReference type="PANTHER" id="PTHR30027:SF3">
    <property type="entry name" value="16S RRNA (URACIL(1498)-N(3))-METHYLTRANSFERASE"/>
    <property type="match status" value="1"/>
</dbReference>
<organism evidence="15 16">
    <name type="scientific">Paracholeplasma vituli</name>
    <dbReference type="NCBI Taxonomy" id="69473"/>
    <lineage>
        <taxon>Bacteria</taxon>
        <taxon>Bacillati</taxon>
        <taxon>Mycoplasmatota</taxon>
        <taxon>Mollicutes</taxon>
        <taxon>Acholeplasmatales</taxon>
        <taxon>Acholeplasmataceae</taxon>
        <taxon>Paracholeplasma</taxon>
    </lineage>
</organism>
<evidence type="ECO:0000256" key="10">
    <source>
        <dbReference type="ARBA" id="ARBA00025699"/>
    </source>
</evidence>
<evidence type="ECO:0000256" key="9">
    <source>
        <dbReference type="ARBA" id="ARBA00022691"/>
    </source>
</evidence>
<evidence type="ECO:0000313" key="16">
    <source>
        <dbReference type="Proteomes" id="UP001209076"/>
    </source>
</evidence>
<dbReference type="InterPro" id="IPR029028">
    <property type="entry name" value="Alpha/beta_knot_MTases"/>
</dbReference>
<proteinExistence type="inferred from homology"/>
<evidence type="ECO:0000256" key="1">
    <source>
        <dbReference type="ARBA" id="ARBA00004496"/>
    </source>
</evidence>
<accession>A0ABT2PWG4</accession>
<keyword evidence="8 12" id="KW-0808">Transferase</keyword>
<comment type="subcellular location">
    <subcellularLocation>
        <location evidence="1 12">Cytoplasm</location>
    </subcellularLocation>
</comment>
<dbReference type="NCBIfam" id="TIGR00046">
    <property type="entry name" value="RsmE family RNA methyltransferase"/>
    <property type="match status" value="1"/>
</dbReference>
<dbReference type="InterPro" id="IPR015947">
    <property type="entry name" value="PUA-like_sf"/>
</dbReference>
<comment type="similarity">
    <text evidence="2 12">Belongs to the RNA methyltransferase RsmE family.</text>
</comment>
<evidence type="ECO:0000256" key="8">
    <source>
        <dbReference type="ARBA" id="ARBA00022679"/>
    </source>
</evidence>
<evidence type="ECO:0000256" key="11">
    <source>
        <dbReference type="ARBA" id="ARBA00047944"/>
    </source>
</evidence>
<dbReference type="Gene3D" id="3.40.1280.10">
    <property type="match status" value="1"/>
</dbReference>
<feature type="domain" description="Ribosomal RNA small subunit methyltransferase E PUA-like" evidence="14">
    <location>
        <begin position="12"/>
        <end position="41"/>
    </location>
</feature>
<dbReference type="InterPro" id="IPR046886">
    <property type="entry name" value="RsmE_MTase_dom"/>
</dbReference>
<dbReference type="PANTHER" id="PTHR30027">
    <property type="entry name" value="RIBOSOMAL RNA SMALL SUBUNIT METHYLTRANSFERASE E"/>
    <property type="match status" value="1"/>
</dbReference>
<keyword evidence="16" id="KW-1185">Reference proteome</keyword>
<dbReference type="EMBL" id="JAOEGN010000004">
    <property type="protein sequence ID" value="MCU0104659.1"/>
    <property type="molecule type" value="Genomic_DNA"/>
</dbReference>
<reference evidence="16" key="1">
    <citation type="submission" date="2023-07" db="EMBL/GenBank/DDBJ databases">
        <title>Novel Mycoplasma species identified in domestic and wild animals.</title>
        <authorList>
            <person name="Volokhov D.V."/>
            <person name="Furtak V.A."/>
            <person name="Zagorodnyaya T.A."/>
        </authorList>
    </citation>
    <scope>NUCLEOTIDE SEQUENCE [LARGE SCALE GENOMIC DNA]</scope>
    <source>
        <strain evidence="16">92-19</strain>
    </source>
</reference>
<dbReference type="Proteomes" id="UP001209076">
    <property type="component" value="Unassembled WGS sequence"/>
</dbReference>
<dbReference type="RefSeq" id="WP_262095903.1">
    <property type="nucleotide sequence ID" value="NZ_JAOEGN010000004.1"/>
</dbReference>
<dbReference type="InterPro" id="IPR029026">
    <property type="entry name" value="tRNA_m1G_MTases_N"/>
</dbReference>
<dbReference type="SUPFAM" id="SSF75217">
    <property type="entry name" value="alpha/beta knot"/>
    <property type="match status" value="1"/>
</dbReference>
<gene>
    <name evidence="15" type="ORF">N7603_03205</name>
</gene>
<comment type="function">
    <text evidence="10 12">Specifically methylates the N3 position of the uracil ring of uridine 1498 (m3U1498) in 16S rRNA. Acts on the fully assembled 30S ribosomal subunit.</text>
</comment>
<protein>
    <recommendedName>
        <fullName evidence="4 12">Ribosomal RNA small subunit methyltransferase E</fullName>
        <ecNumber evidence="3 12">2.1.1.193</ecNumber>
    </recommendedName>
</protein>
<feature type="domain" description="Ribosomal RNA small subunit methyltransferase E methyltransferase" evidence="13">
    <location>
        <begin position="68"/>
        <end position="227"/>
    </location>
</feature>
<dbReference type="Pfam" id="PF04452">
    <property type="entry name" value="Methyltrans_RNA"/>
    <property type="match status" value="1"/>
</dbReference>
<dbReference type="PIRSF" id="PIRSF015601">
    <property type="entry name" value="MTase_slr0722"/>
    <property type="match status" value="1"/>
</dbReference>
<evidence type="ECO:0000259" key="13">
    <source>
        <dbReference type="Pfam" id="PF04452"/>
    </source>
</evidence>
<evidence type="ECO:0000256" key="5">
    <source>
        <dbReference type="ARBA" id="ARBA00022490"/>
    </source>
</evidence>
<evidence type="ECO:0000256" key="2">
    <source>
        <dbReference type="ARBA" id="ARBA00005528"/>
    </source>
</evidence>
<evidence type="ECO:0000256" key="4">
    <source>
        <dbReference type="ARBA" id="ARBA00013673"/>
    </source>
</evidence>
<dbReference type="EC" id="2.1.1.193" evidence="3 12"/>
<keyword evidence="7 12" id="KW-0489">Methyltransferase</keyword>
<evidence type="ECO:0000256" key="7">
    <source>
        <dbReference type="ARBA" id="ARBA00022603"/>
    </source>
</evidence>
<evidence type="ECO:0000256" key="12">
    <source>
        <dbReference type="PIRNR" id="PIRNR015601"/>
    </source>
</evidence>
<comment type="caution">
    <text evidence="15">The sequence shown here is derived from an EMBL/GenBank/DDBJ whole genome shotgun (WGS) entry which is preliminary data.</text>
</comment>
<name>A0ABT2PWG4_9MOLU</name>
<evidence type="ECO:0000256" key="3">
    <source>
        <dbReference type="ARBA" id="ARBA00012328"/>
    </source>
</evidence>
<keyword evidence="9 12" id="KW-0949">S-adenosyl-L-methionine</keyword>
<dbReference type="CDD" id="cd18084">
    <property type="entry name" value="RsmE-like"/>
    <property type="match status" value="1"/>
</dbReference>
<dbReference type="SUPFAM" id="SSF88697">
    <property type="entry name" value="PUA domain-like"/>
    <property type="match status" value="1"/>
</dbReference>
<evidence type="ECO:0000313" key="15">
    <source>
        <dbReference type="EMBL" id="MCU0104659.1"/>
    </source>
</evidence>
<dbReference type="InterPro" id="IPR046887">
    <property type="entry name" value="RsmE_PUA-like"/>
</dbReference>